<sequence>MQINRLFEIIYLLLNKKLTTASELAEYFEVSVRTIYRDIDTLSSAGIPIYALQGKGGGISLLDNYVLDKSVLSEREQNEILFALQSLSITQAPESDKVLAKLSNLFNKNRTNWIEVDLSPWGSDDKGISQFKLIKDAILSHRLIEFNYFGSSGEKTIRRVEPMKLIFKINAWYLQAFCLTRNAIRMFKIVRMSDVQMTQEVFIEKMLESLPSGSQTLNDPKWIEICLKICADGAYRVYDEFEEKDITKNKDGSFTIITRLPENEWLIRYLLSFGADAEVVSPQHIRDTIENELNKIILKYRETTKIIKAGRRIL</sequence>
<dbReference type="PANTHER" id="PTHR34580">
    <property type="match status" value="1"/>
</dbReference>
<dbReference type="InterPro" id="IPR036388">
    <property type="entry name" value="WH-like_DNA-bd_sf"/>
</dbReference>
<reference evidence="4" key="1">
    <citation type="submission" date="2022-11" db="EMBL/GenBank/DDBJ databases">
        <title>Lacrimispora xylanolytica sy1, complete genome.</title>
        <authorList>
            <person name="Choi S."/>
        </authorList>
    </citation>
    <scope>NUCLEOTIDE SEQUENCE</scope>
    <source>
        <strain evidence="4">Sy1</strain>
    </source>
</reference>
<feature type="domain" description="HTH deoR-type" evidence="3">
    <location>
        <begin position="2"/>
        <end position="60"/>
    </location>
</feature>
<dbReference type="InterPro" id="IPR013196">
    <property type="entry name" value="HTH_11"/>
</dbReference>
<dbReference type="PANTHER" id="PTHR34580:SF1">
    <property type="entry name" value="PROTEIN PAFC"/>
    <property type="match status" value="1"/>
</dbReference>
<evidence type="ECO:0000256" key="1">
    <source>
        <dbReference type="ARBA" id="ARBA00023015"/>
    </source>
</evidence>
<proteinExistence type="predicted"/>
<dbReference type="InterPro" id="IPR057727">
    <property type="entry name" value="WCX_dom"/>
</dbReference>
<evidence type="ECO:0000313" key="5">
    <source>
        <dbReference type="Proteomes" id="UP001163115"/>
    </source>
</evidence>
<dbReference type="Pfam" id="PF08279">
    <property type="entry name" value="HTH_11"/>
    <property type="match status" value="1"/>
</dbReference>
<dbReference type="Pfam" id="PF25583">
    <property type="entry name" value="WCX"/>
    <property type="match status" value="1"/>
</dbReference>
<dbReference type="RefSeq" id="WP_268116090.1">
    <property type="nucleotide sequence ID" value="NZ_CP113524.1"/>
</dbReference>
<dbReference type="InterPro" id="IPR026881">
    <property type="entry name" value="WYL_dom"/>
</dbReference>
<organism evidence="4 5">
    <name type="scientific">Lacrimispora xylanolytica</name>
    <dbReference type="NCBI Taxonomy" id="29375"/>
    <lineage>
        <taxon>Bacteria</taxon>
        <taxon>Bacillati</taxon>
        <taxon>Bacillota</taxon>
        <taxon>Clostridia</taxon>
        <taxon>Lachnospirales</taxon>
        <taxon>Lachnospiraceae</taxon>
        <taxon>Lacrimispora</taxon>
    </lineage>
</organism>
<dbReference type="Pfam" id="PF13280">
    <property type="entry name" value="WYL"/>
    <property type="match status" value="1"/>
</dbReference>
<dbReference type="InterPro" id="IPR036390">
    <property type="entry name" value="WH_DNA-bd_sf"/>
</dbReference>
<dbReference type="PROSITE" id="PS52050">
    <property type="entry name" value="WYL"/>
    <property type="match status" value="1"/>
</dbReference>
<evidence type="ECO:0000256" key="2">
    <source>
        <dbReference type="ARBA" id="ARBA00023163"/>
    </source>
</evidence>
<dbReference type="PROSITE" id="PS51000">
    <property type="entry name" value="HTH_DEOR_2"/>
    <property type="match status" value="1"/>
</dbReference>
<evidence type="ECO:0000259" key="3">
    <source>
        <dbReference type="PROSITE" id="PS51000"/>
    </source>
</evidence>
<name>A0ABY7AH95_9FIRM</name>
<keyword evidence="1" id="KW-0805">Transcription regulation</keyword>
<accession>A0ABY7AH95</accession>
<dbReference type="InterPro" id="IPR028349">
    <property type="entry name" value="PafC-like"/>
</dbReference>
<dbReference type="EMBL" id="CP113524">
    <property type="protein sequence ID" value="WAJ25199.1"/>
    <property type="molecule type" value="Genomic_DNA"/>
</dbReference>
<keyword evidence="5" id="KW-1185">Reference proteome</keyword>
<dbReference type="Proteomes" id="UP001163115">
    <property type="component" value="Chromosome"/>
</dbReference>
<dbReference type="InterPro" id="IPR001034">
    <property type="entry name" value="DeoR_HTH"/>
</dbReference>
<keyword evidence="2" id="KW-0804">Transcription</keyword>
<evidence type="ECO:0000313" key="4">
    <source>
        <dbReference type="EMBL" id="WAJ25199.1"/>
    </source>
</evidence>
<protein>
    <submittedName>
        <fullName evidence="4">YafY family protein</fullName>
    </submittedName>
</protein>
<dbReference type="Gene3D" id="1.10.10.10">
    <property type="entry name" value="Winged helix-like DNA-binding domain superfamily/Winged helix DNA-binding domain"/>
    <property type="match status" value="1"/>
</dbReference>
<gene>
    <name evidence="4" type="ORF">OW255_06745</name>
</gene>
<dbReference type="SUPFAM" id="SSF46785">
    <property type="entry name" value="Winged helix' DNA-binding domain"/>
    <property type="match status" value="1"/>
</dbReference>
<dbReference type="InterPro" id="IPR051534">
    <property type="entry name" value="CBASS_pafABC_assoc_protein"/>
</dbReference>
<dbReference type="PIRSF" id="PIRSF016838">
    <property type="entry name" value="PafC"/>
    <property type="match status" value="1"/>
</dbReference>